<comment type="caution">
    <text evidence="4">The sequence shown here is derived from an EMBL/GenBank/DDBJ whole genome shotgun (WGS) entry which is preliminary data.</text>
</comment>
<feature type="domain" description="SH3" evidence="3">
    <location>
        <begin position="85"/>
        <end position="145"/>
    </location>
</feature>
<evidence type="ECO:0000259" key="3">
    <source>
        <dbReference type="PROSITE" id="PS50002"/>
    </source>
</evidence>
<reference evidence="4 5" key="1">
    <citation type="submission" date="2020-03" db="EMBL/GenBank/DDBJ databases">
        <title>Dissostichus mawsoni Genome sequencing and assembly.</title>
        <authorList>
            <person name="Park H."/>
        </authorList>
    </citation>
    <scope>NUCLEOTIDE SEQUENCE [LARGE SCALE GENOMIC DNA]</scope>
    <source>
        <strain evidence="4">DM0001</strain>
        <tissue evidence="4">Muscle</tissue>
    </source>
</reference>
<dbReference type="SUPFAM" id="SSF50044">
    <property type="entry name" value="SH3-domain"/>
    <property type="match status" value="1"/>
</dbReference>
<proteinExistence type="predicted"/>
<dbReference type="Proteomes" id="UP000518266">
    <property type="component" value="Unassembled WGS sequence"/>
</dbReference>
<organism evidence="4 5">
    <name type="scientific">Dissostichus mawsoni</name>
    <name type="common">Antarctic cod</name>
    <dbReference type="NCBI Taxonomy" id="36200"/>
    <lineage>
        <taxon>Eukaryota</taxon>
        <taxon>Metazoa</taxon>
        <taxon>Chordata</taxon>
        <taxon>Craniata</taxon>
        <taxon>Vertebrata</taxon>
        <taxon>Euteleostomi</taxon>
        <taxon>Actinopterygii</taxon>
        <taxon>Neopterygii</taxon>
        <taxon>Teleostei</taxon>
        <taxon>Neoteleostei</taxon>
        <taxon>Acanthomorphata</taxon>
        <taxon>Eupercaria</taxon>
        <taxon>Perciformes</taxon>
        <taxon>Notothenioidei</taxon>
        <taxon>Nototheniidae</taxon>
        <taxon>Dissostichus</taxon>
    </lineage>
</organism>
<evidence type="ECO:0000313" key="4">
    <source>
        <dbReference type="EMBL" id="KAF3855142.1"/>
    </source>
</evidence>
<dbReference type="OrthoDB" id="8783038at2759"/>
<dbReference type="AlphaFoldDB" id="A0A7J5Z000"/>
<dbReference type="Pfam" id="PF00018">
    <property type="entry name" value="SH3_1"/>
    <property type="match status" value="1"/>
</dbReference>
<name>A0A7J5Z000_DISMA</name>
<dbReference type="PROSITE" id="PS50002">
    <property type="entry name" value="SH3"/>
    <property type="match status" value="1"/>
</dbReference>
<evidence type="ECO:0000256" key="1">
    <source>
        <dbReference type="ARBA" id="ARBA00022443"/>
    </source>
</evidence>
<dbReference type="InterPro" id="IPR036028">
    <property type="entry name" value="SH3-like_dom_sf"/>
</dbReference>
<dbReference type="Gene3D" id="2.30.30.40">
    <property type="entry name" value="SH3 Domains"/>
    <property type="match status" value="1"/>
</dbReference>
<dbReference type="SMART" id="SM00326">
    <property type="entry name" value="SH3"/>
    <property type="match status" value="1"/>
</dbReference>
<evidence type="ECO:0000313" key="5">
    <source>
        <dbReference type="Proteomes" id="UP000518266"/>
    </source>
</evidence>
<evidence type="ECO:0000256" key="2">
    <source>
        <dbReference type="PROSITE-ProRule" id="PRU00192"/>
    </source>
</evidence>
<keyword evidence="1 2" id="KW-0728">SH3 domain</keyword>
<dbReference type="InterPro" id="IPR001452">
    <property type="entry name" value="SH3_domain"/>
</dbReference>
<gene>
    <name evidence="4" type="ORF">F7725_023197</name>
</gene>
<keyword evidence="5" id="KW-1185">Reference proteome</keyword>
<dbReference type="EMBL" id="JAAKFY010000007">
    <property type="protein sequence ID" value="KAF3855142.1"/>
    <property type="molecule type" value="Genomic_DNA"/>
</dbReference>
<sequence>MSIPSSSSSCSRSPSSFFSMSPLHRCLPRSRKRRRLSLCSSTLNLLLYWASRGWAVAVLLGSLDTAKLAERAWVRSSMGTLERIKMSAKAKALYTFQSENKEEISIQENEELVIFDENSVDGWFQGEQPRGEGSLPSILCGSYSHSLKL</sequence>
<protein>
    <recommendedName>
        <fullName evidence="3">SH3 domain-containing protein</fullName>
    </recommendedName>
</protein>
<accession>A0A7J5Z000</accession>